<name>A0A0S4XEX2_RALSL</name>
<feature type="compositionally biased region" description="Basic and acidic residues" evidence="1">
    <location>
        <begin position="64"/>
        <end position="74"/>
    </location>
</feature>
<dbReference type="EMBL" id="LN899825">
    <property type="protein sequence ID" value="CUV35869.1"/>
    <property type="molecule type" value="Genomic_DNA"/>
</dbReference>
<feature type="region of interest" description="Disordered" evidence="1">
    <location>
        <begin position="47"/>
        <end position="74"/>
    </location>
</feature>
<gene>
    <name evidence="5" type="ORF">RD1301_v1_2120013</name>
    <name evidence="2" type="ORF">RUN1744_v1_400118</name>
    <name evidence="3" type="ORF">TD1301_v1_1700030</name>
    <name evidence="4" type="ORF">TF3108_v1_1510014</name>
</gene>
<dbReference type="EMBL" id="LN899823">
    <property type="protein sequence ID" value="CUV23518.1"/>
    <property type="molecule type" value="Genomic_DNA"/>
</dbReference>
<evidence type="ECO:0000313" key="2">
    <source>
        <dbReference type="EMBL" id="CUV23518.1"/>
    </source>
</evidence>
<sequence length="74" mass="8473">MKLMARQRFTRDELIAEFLRVRGSGRAEEQVGIPAVRRQLARSRRAYLKTQRATPRASSSTSVDLKKLQANDID</sequence>
<evidence type="ECO:0000313" key="5">
    <source>
        <dbReference type="EMBL" id="CUV62194.1"/>
    </source>
</evidence>
<evidence type="ECO:0000313" key="3">
    <source>
        <dbReference type="EMBL" id="CUV35869.1"/>
    </source>
</evidence>
<organism evidence="5">
    <name type="scientific">Ralstonia solanacearum</name>
    <name type="common">Pseudomonas solanacearum</name>
    <dbReference type="NCBI Taxonomy" id="305"/>
    <lineage>
        <taxon>Bacteria</taxon>
        <taxon>Pseudomonadati</taxon>
        <taxon>Pseudomonadota</taxon>
        <taxon>Betaproteobacteria</taxon>
        <taxon>Burkholderiales</taxon>
        <taxon>Burkholderiaceae</taxon>
        <taxon>Ralstonia</taxon>
        <taxon>Ralstonia solanacearum species complex</taxon>
    </lineage>
</organism>
<protein>
    <submittedName>
        <fullName evidence="5">Uncharacterized protein</fullName>
    </submittedName>
</protein>
<feature type="compositionally biased region" description="Polar residues" evidence="1">
    <location>
        <begin position="51"/>
        <end position="63"/>
    </location>
</feature>
<dbReference type="AlphaFoldDB" id="A0A0S4XEX2"/>
<accession>A0A0S4XEX2</accession>
<proteinExistence type="predicted"/>
<dbReference type="EMBL" id="LN899826">
    <property type="protein sequence ID" value="CUV42730.1"/>
    <property type="molecule type" value="Genomic_DNA"/>
</dbReference>
<evidence type="ECO:0000256" key="1">
    <source>
        <dbReference type="SAM" id="MobiDB-lite"/>
    </source>
</evidence>
<dbReference type="EMBL" id="LN899822">
    <property type="protein sequence ID" value="CUV62194.1"/>
    <property type="molecule type" value="Genomic_DNA"/>
</dbReference>
<evidence type="ECO:0000313" key="4">
    <source>
        <dbReference type="EMBL" id="CUV42730.1"/>
    </source>
</evidence>
<reference evidence="5" key="1">
    <citation type="submission" date="2015-10" db="EMBL/GenBank/DDBJ databases">
        <authorList>
            <person name="Gilbert D.G."/>
        </authorList>
    </citation>
    <scope>NUCLEOTIDE SEQUENCE</scope>
    <source>
        <strain evidence="5">Phyl III-seqv23</strain>
    </source>
</reference>